<feature type="binding site" evidence="6">
    <location>
        <position position="206"/>
    </location>
    <ligand>
        <name>Mg(2+)</name>
        <dbReference type="ChEBI" id="CHEBI:18420"/>
    </ligand>
</feature>
<keyword evidence="4" id="KW-0807">Transducer</keyword>
<evidence type="ECO:0000256" key="1">
    <source>
        <dbReference type="ARBA" id="ARBA00022723"/>
    </source>
</evidence>
<dbReference type="AlphaFoldDB" id="X6PAJ3"/>
<dbReference type="Proteomes" id="UP000023152">
    <property type="component" value="Unassembled WGS sequence"/>
</dbReference>
<dbReference type="Gene3D" id="1.10.400.10">
    <property type="entry name" value="GI Alpha 1, domain 2-like"/>
    <property type="match status" value="1"/>
</dbReference>
<sequence>MGCCSSSEDLRSNTQVSKELNQDKKIDANVKKLLFLGSEEKANNNRHDVTSKKKKLKMWDIGGSGKSTLFKQLRTIHGQGFQDKDRQGFKDHIYSQIIEQMKELVNAFEDLKDEDPDKFGNLKISDEGQPAAEFMESVRGDMDVNDEVADAVELLWKEEAIKATFGERARLKVDDSSEYFFNEVRRIAVRGYVPTDKDILMVRHRTTGVVEQKFNIHGTTFHVFDVGGQRSERKKWIHCFERVTAVIFVASLAAYNEVSTWTNLYCVLFFLIGGSD</sequence>
<feature type="binding site" evidence="6">
    <location>
        <position position="67"/>
    </location>
    <ligand>
        <name>Mg(2+)</name>
        <dbReference type="ChEBI" id="CHEBI:18420"/>
    </ligand>
</feature>
<evidence type="ECO:0000256" key="2">
    <source>
        <dbReference type="ARBA" id="ARBA00022741"/>
    </source>
</evidence>
<evidence type="ECO:0000256" key="3">
    <source>
        <dbReference type="ARBA" id="ARBA00023134"/>
    </source>
</evidence>
<dbReference type="GO" id="GO:0005834">
    <property type="term" value="C:heterotrimeric G-protein complex"/>
    <property type="evidence" value="ECO:0007669"/>
    <property type="project" value="TreeGrafter"/>
</dbReference>
<dbReference type="SMART" id="SM00275">
    <property type="entry name" value="G_alpha"/>
    <property type="match status" value="1"/>
</dbReference>
<dbReference type="InterPro" id="IPR001019">
    <property type="entry name" value="Gprotein_alpha_su"/>
</dbReference>
<keyword evidence="3 5" id="KW-0342">GTP-binding</keyword>
<dbReference type="GO" id="GO:0001664">
    <property type="term" value="F:G protein-coupled receptor binding"/>
    <property type="evidence" value="ECO:0007669"/>
    <property type="project" value="TreeGrafter"/>
</dbReference>
<dbReference type="SUPFAM" id="SSF47895">
    <property type="entry name" value="Transducin (alpha subunit), insertion domain"/>
    <property type="match status" value="1"/>
</dbReference>
<dbReference type="PROSITE" id="PS51882">
    <property type="entry name" value="G_ALPHA"/>
    <property type="match status" value="1"/>
</dbReference>
<reference evidence="7 8" key="1">
    <citation type="journal article" date="2013" name="Curr. Biol.">
        <title>The Genome of the Foraminiferan Reticulomyxa filosa.</title>
        <authorList>
            <person name="Glockner G."/>
            <person name="Hulsmann N."/>
            <person name="Schleicher M."/>
            <person name="Noegel A.A."/>
            <person name="Eichinger L."/>
            <person name="Gallinger C."/>
            <person name="Pawlowski J."/>
            <person name="Sierra R."/>
            <person name="Euteneuer U."/>
            <person name="Pillet L."/>
            <person name="Moustafa A."/>
            <person name="Platzer M."/>
            <person name="Groth M."/>
            <person name="Szafranski K."/>
            <person name="Schliwa M."/>
        </authorList>
    </citation>
    <scope>NUCLEOTIDE SEQUENCE [LARGE SCALE GENOMIC DNA]</scope>
</reference>
<feature type="binding site" evidence="5">
    <location>
        <begin position="200"/>
        <end position="206"/>
    </location>
    <ligand>
        <name>GTP</name>
        <dbReference type="ChEBI" id="CHEBI:37565"/>
    </ligand>
</feature>
<feature type="binding site" evidence="5">
    <location>
        <begin position="175"/>
        <end position="176"/>
    </location>
    <ligand>
        <name>GTP</name>
        <dbReference type="ChEBI" id="CHEBI:37565"/>
    </ligand>
</feature>
<comment type="caution">
    <text evidence="7">The sequence shown here is derived from an EMBL/GenBank/DDBJ whole genome shotgun (WGS) entry which is preliminary data.</text>
</comment>
<accession>X6PAJ3</accession>
<proteinExistence type="predicted"/>
<dbReference type="FunFam" id="3.40.50.300:FF:000720">
    <property type="entry name" value="Guanine nucleotide-binding protein G(k) subunit alpha"/>
    <property type="match status" value="1"/>
</dbReference>
<feature type="binding site" evidence="5">
    <location>
        <begin position="225"/>
        <end position="229"/>
    </location>
    <ligand>
        <name>GTP</name>
        <dbReference type="ChEBI" id="CHEBI:37565"/>
    </ligand>
</feature>
<evidence type="ECO:0000313" key="7">
    <source>
        <dbReference type="EMBL" id="ETO34667.1"/>
    </source>
</evidence>
<keyword evidence="2 5" id="KW-0547">Nucleotide-binding</keyword>
<dbReference type="PRINTS" id="PR00318">
    <property type="entry name" value="GPROTEINA"/>
</dbReference>
<dbReference type="Gene3D" id="3.40.50.300">
    <property type="entry name" value="P-loop containing nucleotide triphosphate hydrolases"/>
    <property type="match status" value="1"/>
</dbReference>
<dbReference type="GO" id="GO:0031683">
    <property type="term" value="F:G-protein beta/gamma-subunit complex binding"/>
    <property type="evidence" value="ECO:0007669"/>
    <property type="project" value="InterPro"/>
</dbReference>
<dbReference type="PANTHER" id="PTHR10218:SF302">
    <property type="entry name" value="GUANINE NUCLEOTIDE-BINDING PROTEIN ALPHA-5 SUBUNIT"/>
    <property type="match status" value="1"/>
</dbReference>
<dbReference type="OrthoDB" id="5817230at2759"/>
<evidence type="ECO:0000313" key="8">
    <source>
        <dbReference type="Proteomes" id="UP000023152"/>
    </source>
</evidence>
<protein>
    <submittedName>
        <fullName evidence="7">Guanine nucleotide binding protein (G protein), q polypeptide</fullName>
    </submittedName>
</protein>
<name>X6PAJ3_RETFI</name>
<dbReference type="GO" id="GO:0003924">
    <property type="term" value="F:GTPase activity"/>
    <property type="evidence" value="ECO:0007669"/>
    <property type="project" value="InterPro"/>
</dbReference>
<dbReference type="GO" id="GO:0046872">
    <property type="term" value="F:metal ion binding"/>
    <property type="evidence" value="ECO:0007669"/>
    <property type="project" value="UniProtKB-KW"/>
</dbReference>
<dbReference type="EMBL" id="ASPP01002374">
    <property type="protein sequence ID" value="ETO34667.1"/>
    <property type="molecule type" value="Genomic_DNA"/>
</dbReference>
<evidence type="ECO:0000256" key="4">
    <source>
        <dbReference type="ARBA" id="ARBA00023224"/>
    </source>
</evidence>
<dbReference type="GO" id="GO:0005737">
    <property type="term" value="C:cytoplasm"/>
    <property type="evidence" value="ECO:0007669"/>
    <property type="project" value="TreeGrafter"/>
</dbReference>
<keyword evidence="8" id="KW-1185">Reference proteome</keyword>
<dbReference type="GO" id="GO:0007188">
    <property type="term" value="P:adenylate cyclase-modulating G protein-coupled receptor signaling pathway"/>
    <property type="evidence" value="ECO:0007669"/>
    <property type="project" value="TreeGrafter"/>
</dbReference>
<dbReference type="PANTHER" id="PTHR10218">
    <property type="entry name" value="GTP-BINDING PROTEIN ALPHA SUBUNIT"/>
    <property type="match status" value="1"/>
</dbReference>
<evidence type="ECO:0000256" key="6">
    <source>
        <dbReference type="PIRSR" id="PIRSR601019-2"/>
    </source>
</evidence>
<organism evidence="7 8">
    <name type="scientific">Reticulomyxa filosa</name>
    <dbReference type="NCBI Taxonomy" id="46433"/>
    <lineage>
        <taxon>Eukaryota</taxon>
        <taxon>Sar</taxon>
        <taxon>Rhizaria</taxon>
        <taxon>Retaria</taxon>
        <taxon>Foraminifera</taxon>
        <taxon>Monothalamids</taxon>
        <taxon>Reticulomyxidae</taxon>
        <taxon>Reticulomyxa</taxon>
    </lineage>
</organism>
<gene>
    <name evidence="7" type="ORF">RFI_02424</name>
</gene>
<keyword evidence="6" id="KW-0460">Magnesium</keyword>
<keyword evidence="1 6" id="KW-0479">Metal-binding</keyword>
<dbReference type="InterPro" id="IPR027417">
    <property type="entry name" value="P-loop_NTPase"/>
</dbReference>
<dbReference type="Pfam" id="PF00503">
    <property type="entry name" value="G-alpha"/>
    <property type="match status" value="1"/>
</dbReference>
<dbReference type="InterPro" id="IPR011025">
    <property type="entry name" value="GproteinA_insert"/>
</dbReference>
<dbReference type="SUPFAM" id="SSF52540">
    <property type="entry name" value="P-loop containing nucleoside triphosphate hydrolases"/>
    <property type="match status" value="1"/>
</dbReference>
<dbReference type="GO" id="GO:0005525">
    <property type="term" value="F:GTP binding"/>
    <property type="evidence" value="ECO:0007669"/>
    <property type="project" value="UniProtKB-KW"/>
</dbReference>
<evidence type="ECO:0000256" key="5">
    <source>
        <dbReference type="PIRSR" id="PIRSR601019-1"/>
    </source>
</evidence>